<evidence type="ECO:0008006" key="8">
    <source>
        <dbReference type="Google" id="ProtNLM"/>
    </source>
</evidence>
<evidence type="ECO:0000313" key="6">
    <source>
        <dbReference type="EnsemblPlants" id="AET7Gv20999000.1"/>
    </source>
</evidence>
<dbReference type="InterPro" id="IPR015300">
    <property type="entry name" value="DNA-bd_pseudobarrel_sf"/>
</dbReference>
<dbReference type="Gene3D" id="2.40.330.10">
    <property type="entry name" value="DNA-binding pseudobarrel domain"/>
    <property type="match status" value="1"/>
</dbReference>
<reference evidence="7" key="2">
    <citation type="journal article" date="2017" name="Nat. Plants">
        <title>The Aegilops tauschii genome reveals multiple impacts of transposons.</title>
        <authorList>
            <person name="Zhao G."/>
            <person name="Zou C."/>
            <person name="Li K."/>
            <person name="Wang K."/>
            <person name="Li T."/>
            <person name="Gao L."/>
            <person name="Zhang X."/>
            <person name="Wang H."/>
            <person name="Yang Z."/>
            <person name="Liu X."/>
            <person name="Jiang W."/>
            <person name="Mao L."/>
            <person name="Kong X."/>
            <person name="Jiao Y."/>
            <person name="Jia J."/>
        </authorList>
    </citation>
    <scope>NUCLEOTIDE SEQUENCE [LARGE SCALE GENOMIC DNA]</scope>
    <source>
        <strain evidence="7">cv. AL8/78</strain>
    </source>
</reference>
<evidence type="ECO:0000256" key="3">
    <source>
        <dbReference type="ARBA" id="ARBA00023125"/>
    </source>
</evidence>
<reference evidence="7" key="1">
    <citation type="journal article" date="2014" name="Science">
        <title>Ancient hybridizations among the ancestral genomes of bread wheat.</title>
        <authorList>
            <consortium name="International Wheat Genome Sequencing Consortium,"/>
            <person name="Marcussen T."/>
            <person name="Sandve S.R."/>
            <person name="Heier L."/>
            <person name="Spannagl M."/>
            <person name="Pfeifer M."/>
            <person name="Jakobsen K.S."/>
            <person name="Wulff B.B."/>
            <person name="Steuernagel B."/>
            <person name="Mayer K.F."/>
            <person name="Olsen O.A."/>
        </authorList>
    </citation>
    <scope>NUCLEOTIDE SEQUENCE [LARGE SCALE GENOMIC DNA]</scope>
    <source>
        <strain evidence="7">cv. AL8/78</strain>
    </source>
</reference>
<dbReference type="EnsemblPlants" id="AET7Gv20999000.1">
    <property type="protein sequence ID" value="AET7Gv20999000.1"/>
    <property type="gene ID" value="AET7Gv20999000"/>
</dbReference>
<keyword evidence="2" id="KW-0805">Transcription regulation</keyword>
<keyword evidence="4" id="KW-0804">Transcription</keyword>
<name>A0A453SM04_AEGTS</name>
<accession>A0A453SM04</accession>
<dbReference type="GO" id="GO:0005634">
    <property type="term" value="C:nucleus"/>
    <property type="evidence" value="ECO:0007669"/>
    <property type="project" value="UniProtKB-SubCell"/>
</dbReference>
<evidence type="ECO:0000313" key="7">
    <source>
        <dbReference type="Proteomes" id="UP000015105"/>
    </source>
</evidence>
<proteinExistence type="predicted"/>
<keyword evidence="7" id="KW-1185">Reference proteome</keyword>
<organism evidence="6 7">
    <name type="scientific">Aegilops tauschii subsp. strangulata</name>
    <name type="common">Goatgrass</name>
    <dbReference type="NCBI Taxonomy" id="200361"/>
    <lineage>
        <taxon>Eukaryota</taxon>
        <taxon>Viridiplantae</taxon>
        <taxon>Streptophyta</taxon>
        <taxon>Embryophyta</taxon>
        <taxon>Tracheophyta</taxon>
        <taxon>Spermatophyta</taxon>
        <taxon>Magnoliopsida</taxon>
        <taxon>Liliopsida</taxon>
        <taxon>Poales</taxon>
        <taxon>Poaceae</taxon>
        <taxon>BOP clade</taxon>
        <taxon>Pooideae</taxon>
        <taxon>Triticodae</taxon>
        <taxon>Triticeae</taxon>
        <taxon>Triticinae</taxon>
        <taxon>Aegilops</taxon>
    </lineage>
</organism>
<comment type="subcellular location">
    <subcellularLocation>
        <location evidence="1">Nucleus</location>
    </subcellularLocation>
</comment>
<dbReference type="GO" id="GO:0003677">
    <property type="term" value="F:DNA binding"/>
    <property type="evidence" value="ECO:0007669"/>
    <property type="project" value="UniProtKB-KW"/>
</dbReference>
<keyword evidence="3" id="KW-0238">DNA-binding</keyword>
<sequence>SVIPHFALGSWCSRRSDFWRGKRRGRRYRQMVCAICHSHCESDIEQTFRIVIRDDYEALANIPCTARNRFNQMSGLNFKADGRRYVVDVYRGHKTTLIGGDDWAKFKHDFDVGQGNVVVFDMTGRTAKAYVAGVEAEEQGGAAEEVVAVDEEEEVVNDDHGLEDALAFVNTRGFVFEDGEYAMMELILTIQHLYIGPPFVHRLTPTIIAGKLMKIPKKVAQPLNLDTEGVLGLCMGVGDVMQVAYHTDRDGRIVFNQAWGVFVAQNHLQVNDAVVFNFREINEEHINLVCVVNALRPAEP</sequence>
<evidence type="ECO:0000256" key="5">
    <source>
        <dbReference type="ARBA" id="ARBA00023242"/>
    </source>
</evidence>
<dbReference type="SUPFAM" id="SSF101936">
    <property type="entry name" value="DNA-binding pseudobarrel domain"/>
    <property type="match status" value="1"/>
</dbReference>
<protein>
    <recommendedName>
        <fullName evidence="8">TF-B3 domain-containing protein</fullName>
    </recommendedName>
</protein>
<evidence type="ECO:0000256" key="4">
    <source>
        <dbReference type="ARBA" id="ARBA00023163"/>
    </source>
</evidence>
<dbReference type="Gramene" id="AET7Gv20999000.1">
    <property type="protein sequence ID" value="AET7Gv20999000.1"/>
    <property type="gene ID" value="AET7Gv20999000"/>
</dbReference>
<evidence type="ECO:0000256" key="1">
    <source>
        <dbReference type="ARBA" id="ARBA00004123"/>
    </source>
</evidence>
<reference evidence="6" key="3">
    <citation type="journal article" date="2017" name="Nature">
        <title>Genome sequence of the progenitor of the wheat D genome Aegilops tauschii.</title>
        <authorList>
            <person name="Luo M.C."/>
            <person name="Gu Y.Q."/>
            <person name="Puiu D."/>
            <person name="Wang H."/>
            <person name="Twardziok S.O."/>
            <person name="Deal K.R."/>
            <person name="Huo N."/>
            <person name="Zhu T."/>
            <person name="Wang L."/>
            <person name="Wang Y."/>
            <person name="McGuire P.E."/>
            <person name="Liu S."/>
            <person name="Long H."/>
            <person name="Ramasamy R.K."/>
            <person name="Rodriguez J.C."/>
            <person name="Van S.L."/>
            <person name="Yuan L."/>
            <person name="Wang Z."/>
            <person name="Xia Z."/>
            <person name="Xiao L."/>
            <person name="Anderson O.D."/>
            <person name="Ouyang S."/>
            <person name="Liang Y."/>
            <person name="Zimin A.V."/>
            <person name="Pertea G."/>
            <person name="Qi P."/>
            <person name="Bennetzen J.L."/>
            <person name="Dai X."/>
            <person name="Dawson M.W."/>
            <person name="Muller H.G."/>
            <person name="Kugler K."/>
            <person name="Rivarola-Duarte L."/>
            <person name="Spannagl M."/>
            <person name="Mayer K.F.X."/>
            <person name="Lu F.H."/>
            <person name="Bevan M.W."/>
            <person name="Leroy P."/>
            <person name="Li P."/>
            <person name="You F.M."/>
            <person name="Sun Q."/>
            <person name="Liu Z."/>
            <person name="Lyons E."/>
            <person name="Wicker T."/>
            <person name="Salzberg S.L."/>
            <person name="Devos K.M."/>
            <person name="Dvorak J."/>
        </authorList>
    </citation>
    <scope>NUCLEOTIDE SEQUENCE [LARGE SCALE GENOMIC DNA]</scope>
    <source>
        <strain evidence="6">cv. AL8/78</strain>
    </source>
</reference>
<reference evidence="6" key="5">
    <citation type="journal article" date="2021" name="G3 (Bethesda)">
        <title>Aegilops tauschii genome assembly Aet v5.0 features greater sequence contiguity and improved annotation.</title>
        <authorList>
            <person name="Wang L."/>
            <person name="Zhu T."/>
            <person name="Rodriguez J.C."/>
            <person name="Deal K.R."/>
            <person name="Dubcovsky J."/>
            <person name="McGuire P.E."/>
            <person name="Lux T."/>
            <person name="Spannagl M."/>
            <person name="Mayer K.F.X."/>
            <person name="Baldrich P."/>
            <person name="Meyers B.C."/>
            <person name="Huo N."/>
            <person name="Gu Y.Q."/>
            <person name="Zhou H."/>
            <person name="Devos K.M."/>
            <person name="Bennetzen J.L."/>
            <person name="Unver T."/>
            <person name="Budak H."/>
            <person name="Gulick P.J."/>
            <person name="Galiba G."/>
            <person name="Kalapos B."/>
            <person name="Nelson D.R."/>
            <person name="Li P."/>
            <person name="You F.M."/>
            <person name="Luo M.C."/>
            <person name="Dvorak J."/>
        </authorList>
    </citation>
    <scope>NUCLEOTIDE SEQUENCE [LARGE SCALE GENOMIC DNA]</scope>
    <source>
        <strain evidence="6">cv. AL8/78</strain>
    </source>
</reference>
<evidence type="ECO:0000256" key="2">
    <source>
        <dbReference type="ARBA" id="ARBA00023015"/>
    </source>
</evidence>
<dbReference type="AlphaFoldDB" id="A0A453SM04"/>
<dbReference type="Proteomes" id="UP000015105">
    <property type="component" value="Chromosome 7D"/>
</dbReference>
<keyword evidence="5" id="KW-0539">Nucleus</keyword>
<reference evidence="6" key="4">
    <citation type="submission" date="2019-03" db="UniProtKB">
        <authorList>
            <consortium name="EnsemblPlants"/>
        </authorList>
    </citation>
    <scope>IDENTIFICATION</scope>
</reference>